<dbReference type="Pfam" id="PF14559">
    <property type="entry name" value="TPR_19"/>
    <property type="match status" value="1"/>
</dbReference>
<dbReference type="PANTHER" id="PTHR45586">
    <property type="entry name" value="TPR REPEAT-CONTAINING PROTEIN PA4667"/>
    <property type="match status" value="1"/>
</dbReference>
<dbReference type="Pfam" id="PF13432">
    <property type="entry name" value="TPR_16"/>
    <property type="match status" value="1"/>
</dbReference>
<dbReference type="Gene3D" id="1.25.40.10">
    <property type="entry name" value="Tetratricopeptide repeat domain"/>
    <property type="match status" value="2"/>
</dbReference>
<comment type="caution">
    <text evidence="4">The sequence shown here is derived from an EMBL/GenBank/DDBJ whole genome shotgun (WGS) entry which is preliminary data.</text>
</comment>
<evidence type="ECO:0000256" key="2">
    <source>
        <dbReference type="ARBA" id="ARBA00022803"/>
    </source>
</evidence>
<keyword evidence="5" id="KW-1185">Reference proteome</keyword>
<proteinExistence type="predicted"/>
<evidence type="ECO:0000313" key="4">
    <source>
        <dbReference type="EMBL" id="MBC2593122.1"/>
    </source>
</evidence>
<sequence>MDTTESTYQEIELKDLDPRLRKQVENAQKSISRNASYAIDICTNILQREPGCLDVRKILRTAQKRATAGKTSGFSRLLGSVTSAPFAIKASTQLKKDPKAAMESAEKMLSNDPANASAQRMLGQAAEALGLWETAAFAYEEAKAADPKSLEIKLALGNALIEAGRAQDAVHVAGEVLADLPGNDQAQELVKRASVAESMKRGKWEEEGGFRDKLANEEEAIELEQQARVVNDEETVQKLVSRNLKLLEKEPDNMNLYRDIINGYRNLEDYDKALEYLKMARERPTGRGDTTLERLASDLTVQSMRKRIAGVEEQLAAKPDDASLQQQIESLRKEEHDFRLKNARETVEKYPNDYAARFDLGQLLYEDGQFDEAIQQFQQARRNPKVRTRAILYLGRALNATGKSDMAIEQLKAAKGDVIGMSDLKKEIIYDLAIAYTEHGDEDSSIEELKEIYQDDIGYKDVSDRINAYYEKKKKNQ</sequence>
<dbReference type="Proteomes" id="UP000546464">
    <property type="component" value="Unassembled WGS sequence"/>
</dbReference>
<evidence type="ECO:0000256" key="1">
    <source>
        <dbReference type="ARBA" id="ARBA00022737"/>
    </source>
</evidence>
<dbReference type="SMART" id="SM00028">
    <property type="entry name" value="TPR"/>
    <property type="match status" value="3"/>
</dbReference>
<dbReference type="InterPro" id="IPR011990">
    <property type="entry name" value="TPR-like_helical_dom_sf"/>
</dbReference>
<gene>
    <name evidence="4" type="ORF">H5P28_02495</name>
</gene>
<dbReference type="RefSeq" id="WP_185674118.1">
    <property type="nucleotide sequence ID" value="NZ_JACHVB010000012.1"/>
</dbReference>
<reference evidence="4 5" key="1">
    <citation type="submission" date="2020-07" db="EMBL/GenBank/DDBJ databases">
        <authorList>
            <person name="Feng X."/>
        </authorList>
    </citation>
    <scope>NUCLEOTIDE SEQUENCE [LARGE SCALE GENOMIC DNA]</scope>
    <source>
        <strain evidence="4 5">JCM31066</strain>
    </source>
</reference>
<dbReference type="PROSITE" id="PS50005">
    <property type="entry name" value="TPR"/>
    <property type="match status" value="1"/>
</dbReference>
<accession>A0A842H9M8</accession>
<dbReference type="SUPFAM" id="SSF48452">
    <property type="entry name" value="TPR-like"/>
    <property type="match status" value="2"/>
</dbReference>
<dbReference type="InterPro" id="IPR019734">
    <property type="entry name" value="TPR_rpt"/>
</dbReference>
<keyword evidence="2 3" id="KW-0802">TPR repeat</keyword>
<dbReference type="InterPro" id="IPR051012">
    <property type="entry name" value="CellSynth/LPSAsmb/PSIAsmb"/>
</dbReference>
<name>A0A842H9M8_9BACT</name>
<dbReference type="AlphaFoldDB" id="A0A842H9M8"/>
<organism evidence="4 5">
    <name type="scientific">Ruficoccus amylovorans</name>
    <dbReference type="NCBI Taxonomy" id="1804625"/>
    <lineage>
        <taxon>Bacteria</taxon>
        <taxon>Pseudomonadati</taxon>
        <taxon>Verrucomicrobiota</taxon>
        <taxon>Opitutia</taxon>
        <taxon>Puniceicoccales</taxon>
        <taxon>Cerasicoccaceae</taxon>
        <taxon>Ruficoccus</taxon>
    </lineage>
</organism>
<dbReference type="PANTHER" id="PTHR45586:SF1">
    <property type="entry name" value="LIPOPOLYSACCHARIDE ASSEMBLY PROTEIN B"/>
    <property type="match status" value="1"/>
</dbReference>
<evidence type="ECO:0000313" key="5">
    <source>
        <dbReference type="Proteomes" id="UP000546464"/>
    </source>
</evidence>
<evidence type="ECO:0000256" key="3">
    <source>
        <dbReference type="PROSITE-ProRule" id="PRU00339"/>
    </source>
</evidence>
<keyword evidence="1" id="KW-0677">Repeat</keyword>
<protein>
    <submittedName>
        <fullName evidence="4">Tetratricopeptide repeat protein</fullName>
    </submittedName>
</protein>
<dbReference type="EMBL" id="JACHVB010000012">
    <property type="protein sequence ID" value="MBC2593122.1"/>
    <property type="molecule type" value="Genomic_DNA"/>
</dbReference>
<feature type="repeat" description="TPR" evidence="3">
    <location>
        <begin position="354"/>
        <end position="387"/>
    </location>
</feature>